<dbReference type="AlphaFoldDB" id="A0AAE2CCX6"/>
<feature type="non-terminal residue" evidence="1">
    <location>
        <position position="1"/>
    </location>
</feature>
<feature type="non-terminal residue" evidence="1">
    <location>
        <position position="101"/>
    </location>
</feature>
<dbReference type="EMBL" id="JACGWO010000010">
    <property type="protein sequence ID" value="KAK4417497.1"/>
    <property type="molecule type" value="Genomic_DNA"/>
</dbReference>
<comment type="caution">
    <text evidence="1">The sequence shown here is derived from an EMBL/GenBank/DDBJ whole genome shotgun (WGS) entry which is preliminary data.</text>
</comment>
<accession>A0AAE2CCX6</accession>
<dbReference type="Proteomes" id="UP001293254">
    <property type="component" value="Unassembled WGS sequence"/>
</dbReference>
<keyword evidence="2" id="KW-1185">Reference proteome</keyword>
<organism evidence="1 2">
    <name type="scientific">Sesamum alatum</name>
    <dbReference type="NCBI Taxonomy" id="300844"/>
    <lineage>
        <taxon>Eukaryota</taxon>
        <taxon>Viridiplantae</taxon>
        <taxon>Streptophyta</taxon>
        <taxon>Embryophyta</taxon>
        <taxon>Tracheophyta</taxon>
        <taxon>Spermatophyta</taxon>
        <taxon>Magnoliopsida</taxon>
        <taxon>eudicotyledons</taxon>
        <taxon>Gunneridae</taxon>
        <taxon>Pentapetalae</taxon>
        <taxon>asterids</taxon>
        <taxon>lamiids</taxon>
        <taxon>Lamiales</taxon>
        <taxon>Pedaliaceae</taxon>
        <taxon>Sesamum</taxon>
    </lineage>
</organism>
<proteinExistence type="predicted"/>
<sequence length="101" mass="10609">SLQSSAAILAVVVHDYRSTIDSCFASIMDAIANVQRQITLTFPSTKKYTLFPPSAPTAYSSVDGAPPQNLIAIATTIASDNHTTLSPKNLASATTTLNPLT</sequence>
<protein>
    <submittedName>
        <fullName evidence="1">Uncharacterized protein</fullName>
    </submittedName>
</protein>
<reference evidence="1" key="2">
    <citation type="journal article" date="2024" name="Plant">
        <title>Genomic evolution and insights into agronomic trait innovations of Sesamum species.</title>
        <authorList>
            <person name="Miao H."/>
            <person name="Wang L."/>
            <person name="Qu L."/>
            <person name="Liu H."/>
            <person name="Sun Y."/>
            <person name="Le M."/>
            <person name="Wang Q."/>
            <person name="Wei S."/>
            <person name="Zheng Y."/>
            <person name="Lin W."/>
            <person name="Duan Y."/>
            <person name="Cao H."/>
            <person name="Xiong S."/>
            <person name="Wang X."/>
            <person name="Wei L."/>
            <person name="Li C."/>
            <person name="Ma Q."/>
            <person name="Ju M."/>
            <person name="Zhao R."/>
            <person name="Li G."/>
            <person name="Mu C."/>
            <person name="Tian Q."/>
            <person name="Mei H."/>
            <person name="Zhang T."/>
            <person name="Gao T."/>
            <person name="Zhang H."/>
        </authorList>
    </citation>
    <scope>NUCLEOTIDE SEQUENCE</scope>
    <source>
        <strain evidence="1">3651</strain>
    </source>
</reference>
<evidence type="ECO:0000313" key="2">
    <source>
        <dbReference type="Proteomes" id="UP001293254"/>
    </source>
</evidence>
<gene>
    <name evidence="1" type="ORF">Salat_2575400</name>
</gene>
<name>A0AAE2CCX6_9LAMI</name>
<evidence type="ECO:0000313" key="1">
    <source>
        <dbReference type="EMBL" id="KAK4417497.1"/>
    </source>
</evidence>
<reference evidence="1" key="1">
    <citation type="submission" date="2020-06" db="EMBL/GenBank/DDBJ databases">
        <authorList>
            <person name="Li T."/>
            <person name="Hu X."/>
            <person name="Zhang T."/>
            <person name="Song X."/>
            <person name="Zhang H."/>
            <person name="Dai N."/>
            <person name="Sheng W."/>
            <person name="Hou X."/>
            <person name="Wei L."/>
        </authorList>
    </citation>
    <scope>NUCLEOTIDE SEQUENCE</scope>
    <source>
        <strain evidence="1">3651</strain>
        <tissue evidence="1">Leaf</tissue>
    </source>
</reference>